<dbReference type="AlphaFoldDB" id="A0A7W7G7R2"/>
<dbReference type="RefSeq" id="WP_184875899.1">
    <property type="nucleotide sequence ID" value="NZ_BOOV01000042.1"/>
</dbReference>
<comment type="similarity">
    <text evidence="1">Belongs to the thioredoxin family.</text>
</comment>
<dbReference type="Proteomes" id="UP000542210">
    <property type="component" value="Unassembled WGS sequence"/>
</dbReference>
<dbReference type="InterPro" id="IPR013766">
    <property type="entry name" value="Thioredoxin_domain"/>
</dbReference>
<keyword evidence="2" id="KW-0813">Transport</keyword>
<proteinExistence type="inferred from homology"/>
<evidence type="ECO:0000259" key="7">
    <source>
        <dbReference type="PROSITE" id="PS51352"/>
    </source>
</evidence>
<evidence type="ECO:0000256" key="1">
    <source>
        <dbReference type="ARBA" id="ARBA00008987"/>
    </source>
</evidence>
<dbReference type="Gene3D" id="3.40.30.10">
    <property type="entry name" value="Glutaredoxin"/>
    <property type="match status" value="1"/>
</dbReference>
<evidence type="ECO:0000256" key="3">
    <source>
        <dbReference type="ARBA" id="ARBA00022982"/>
    </source>
</evidence>
<dbReference type="InterPro" id="IPR005746">
    <property type="entry name" value="Thioredoxin"/>
</dbReference>
<evidence type="ECO:0000256" key="5">
    <source>
        <dbReference type="ARBA" id="ARBA00023284"/>
    </source>
</evidence>
<dbReference type="FunFam" id="3.40.30.10:FF:000001">
    <property type="entry name" value="Thioredoxin"/>
    <property type="match status" value="1"/>
</dbReference>
<dbReference type="GO" id="GO:0045454">
    <property type="term" value="P:cell redox homeostasis"/>
    <property type="evidence" value="ECO:0007669"/>
    <property type="project" value="TreeGrafter"/>
</dbReference>
<feature type="domain" description="Thioredoxin" evidence="7">
    <location>
        <begin position="29"/>
        <end position="143"/>
    </location>
</feature>
<dbReference type="Gene3D" id="2.30.30.380">
    <property type="entry name" value="Zn-finger domain of Sec23/24"/>
    <property type="match status" value="1"/>
</dbReference>
<dbReference type="Pfam" id="PF00085">
    <property type="entry name" value="Thioredoxin"/>
    <property type="match status" value="1"/>
</dbReference>
<dbReference type="PANTHER" id="PTHR45663">
    <property type="entry name" value="GEO12009P1"/>
    <property type="match status" value="1"/>
</dbReference>
<dbReference type="NCBIfam" id="TIGR01068">
    <property type="entry name" value="thioredoxin"/>
    <property type="match status" value="1"/>
</dbReference>
<dbReference type="PROSITE" id="PS51352">
    <property type="entry name" value="THIOREDOXIN_2"/>
    <property type="match status" value="1"/>
</dbReference>
<keyword evidence="3" id="KW-0249">Electron transport</keyword>
<reference evidence="8 9" key="1">
    <citation type="submission" date="2020-08" db="EMBL/GenBank/DDBJ databases">
        <title>Sequencing the genomes of 1000 actinobacteria strains.</title>
        <authorList>
            <person name="Klenk H.-P."/>
        </authorList>
    </citation>
    <scope>NUCLEOTIDE SEQUENCE [LARGE SCALE GENOMIC DNA]</scope>
    <source>
        <strain evidence="8 9">DSM 45784</strain>
    </source>
</reference>
<evidence type="ECO:0000313" key="8">
    <source>
        <dbReference type="EMBL" id="MBB4698799.1"/>
    </source>
</evidence>
<keyword evidence="8" id="KW-0560">Oxidoreductase</keyword>
<keyword evidence="5" id="KW-0676">Redox-active center</keyword>
<dbReference type="PRINTS" id="PR00421">
    <property type="entry name" value="THIOREDOXIN"/>
</dbReference>
<keyword evidence="9" id="KW-1185">Reference proteome</keyword>
<sequence>MSSSSSVVRCPECGRDNRLPAAAGGVPRCGNCHNALPWTTEAGDGDFAQVVETATVPVLVDFWAEWCAPCRVVTPVLEGLATELAGTIKLVKVNVDRAPRTAERYGVQAVPTLMIMNRGRIVAQRAGAAPGPELRRWVDEALVTA</sequence>
<keyword evidence="4" id="KW-1015">Disulfide bond</keyword>
<evidence type="ECO:0000256" key="6">
    <source>
        <dbReference type="NCBIfam" id="TIGR01068"/>
    </source>
</evidence>
<dbReference type="PANTHER" id="PTHR45663:SF11">
    <property type="entry name" value="GEO12009P1"/>
    <property type="match status" value="1"/>
</dbReference>
<evidence type="ECO:0000256" key="4">
    <source>
        <dbReference type="ARBA" id="ARBA00023157"/>
    </source>
</evidence>
<dbReference type="GO" id="GO:0005829">
    <property type="term" value="C:cytosol"/>
    <property type="evidence" value="ECO:0007669"/>
    <property type="project" value="TreeGrafter"/>
</dbReference>
<protein>
    <recommendedName>
        <fullName evidence="6">Thioredoxin</fullName>
    </recommendedName>
</protein>
<accession>A0A7W7G7R2</accession>
<comment type="caution">
    <text evidence="8">The sequence shown here is derived from an EMBL/GenBank/DDBJ whole genome shotgun (WGS) entry which is preliminary data.</text>
</comment>
<organism evidence="8 9">
    <name type="scientific">Sphaerisporangium siamense</name>
    <dbReference type="NCBI Taxonomy" id="795645"/>
    <lineage>
        <taxon>Bacteria</taxon>
        <taxon>Bacillati</taxon>
        <taxon>Actinomycetota</taxon>
        <taxon>Actinomycetes</taxon>
        <taxon>Streptosporangiales</taxon>
        <taxon>Streptosporangiaceae</taxon>
        <taxon>Sphaerisporangium</taxon>
    </lineage>
</organism>
<dbReference type="InterPro" id="IPR017937">
    <property type="entry name" value="Thioredoxin_CS"/>
</dbReference>
<dbReference type="PROSITE" id="PS00194">
    <property type="entry name" value="THIOREDOXIN_1"/>
    <property type="match status" value="1"/>
</dbReference>
<gene>
    <name evidence="8" type="ORF">BJ982_000343</name>
</gene>
<dbReference type="EMBL" id="JACHND010000001">
    <property type="protein sequence ID" value="MBB4698799.1"/>
    <property type="molecule type" value="Genomic_DNA"/>
</dbReference>
<dbReference type="InterPro" id="IPR036249">
    <property type="entry name" value="Thioredoxin-like_sf"/>
</dbReference>
<evidence type="ECO:0000256" key="2">
    <source>
        <dbReference type="ARBA" id="ARBA00022448"/>
    </source>
</evidence>
<dbReference type="CDD" id="cd02947">
    <property type="entry name" value="TRX_family"/>
    <property type="match status" value="1"/>
</dbReference>
<evidence type="ECO:0000313" key="9">
    <source>
        <dbReference type="Proteomes" id="UP000542210"/>
    </source>
</evidence>
<name>A0A7W7G7R2_9ACTN</name>
<dbReference type="GO" id="GO:0015035">
    <property type="term" value="F:protein-disulfide reductase activity"/>
    <property type="evidence" value="ECO:0007669"/>
    <property type="project" value="UniProtKB-UniRule"/>
</dbReference>
<dbReference type="SUPFAM" id="SSF52833">
    <property type="entry name" value="Thioredoxin-like"/>
    <property type="match status" value="1"/>
</dbReference>